<reference evidence="2 3" key="1">
    <citation type="submission" date="2016-03" db="EMBL/GenBank/DDBJ databases">
        <authorList>
            <person name="Ploux O."/>
        </authorList>
    </citation>
    <scope>NUCLEOTIDE SEQUENCE [LARGE SCALE GENOMIC DNA]</scope>
    <source>
        <strain evidence="2 3">UAMH 11012</strain>
    </source>
</reference>
<evidence type="ECO:0000256" key="1">
    <source>
        <dbReference type="SAM" id="MobiDB-lite"/>
    </source>
</evidence>
<proteinExistence type="predicted"/>
<keyword evidence="3" id="KW-1185">Reference proteome</keyword>
<feature type="region of interest" description="Disordered" evidence="1">
    <location>
        <begin position="1"/>
        <end position="38"/>
    </location>
</feature>
<dbReference type="Proteomes" id="UP000184330">
    <property type="component" value="Unassembled WGS sequence"/>
</dbReference>
<gene>
    <name evidence="2" type="ORF">PAC_03634</name>
</gene>
<name>A0A1L7WLV5_9HELO</name>
<accession>A0A1L7WLV5</accession>
<evidence type="ECO:0000313" key="3">
    <source>
        <dbReference type="Proteomes" id="UP000184330"/>
    </source>
</evidence>
<sequence>MDLLQPRPDRRFQPSAWPTQKRTYKPAQGSGPLRSPPYGIALQPPKLREGNKSTEILWSFPLMELARLTQQATVSSSALILSTTKPPCYPILHLKRTAELGNFRDASNVCHGLRSFPAPSRDLEASVPPIYYERGLARELPMVLIKNIVIVSDYSFLVDVMCDQIRGSWSGGWKTQGFEDNDGRPTPEELDYLRNIDKWTCYLETNGVKVQFWSVPPRWLRDPRNMVFDALGLRE</sequence>
<dbReference type="EMBL" id="FJOG01000004">
    <property type="protein sequence ID" value="CZR53753.1"/>
    <property type="molecule type" value="Genomic_DNA"/>
</dbReference>
<dbReference type="AlphaFoldDB" id="A0A1L7WLV5"/>
<organism evidence="2 3">
    <name type="scientific">Phialocephala subalpina</name>
    <dbReference type="NCBI Taxonomy" id="576137"/>
    <lineage>
        <taxon>Eukaryota</taxon>
        <taxon>Fungi</taxon>
        <taxon>Dikarya</taxon>
        <taxon>Ascomycota</taxon>
        <taxon>Pezizomycotina</taxon>
        <taxon>Leotiomycetes</taxon>
        <taxon>Helotiales</taxon>
        <taxon>Mollisiaceae</taxon>
        <taxon>Phialocephala</taxon>
        <taxon>Phialocephala fortinii species complex</taxon>
    </lineage>
</organism>
<protein>
    <submittedName>
        <fullName evidence="2">Uncharacterized protein</fullName>
    </submittedName>
</protein>
<evidence type="ECO:0000313" key="2">
    <source>
        <dbReference type="EMBL" id="CZR53753.1"/>
    </source>
</evidence>